<dbReference type="Proteomes" id="UP000309997">
    <property type="component" value="Unassembled WGS sequence"/>
</dbReference>
<keyword evidence="2" id="KW-1185">Reference proteome</keyword>
<name>A0ACC4CGW9_POPAL</name>
<reference evidence="1 2" key="1">
    <citation type="journal article" date="2024" name="Plant Biotechnol. J.">
        <title>Genome and CRISPR/Cas9 system of a widespread forest tree (Populus alba) in the world.</title>
        <authorList>
            <person name="Liu Y.J."/>
            <person name="Jiang P.F."/>
            <person name="Han X.M."/>
            <person name="Li X.Y."/>
            <person name="Wang H.M."/>
            <person name="Wang Y.J."/>
            <person name="Wang X.X."/>
            <person name="Zeng Q.Y."/>
        </authorList>
    </citation>
    <scope>NUCLEOTIDE SEQUENCE [LARGE SCALE GENOMIC DNA]</scope>
    <source>
        <strain evidence="2">cv. PAL-ZL1</strain>
    </source>
</reference>
<sequence>MVLFESSPNSQHQWRGRLKMQKVSKIIYRKKSIWHSNNEAKEKSRLISLELLPMKPCEDIDVTIFGSGLMTEDDGSGFCLDDDPDQSSSRGYRLGKPSKQYGSWYKPVLKTVKLARSIITLLKEQSRVSRLSFADVIRKVSEFKKDHHAYISSDPAAVERYVVVHGQIILQLFAEFPDQKIKKCAFCGRLTRKNGGEAPY</sequence>
<gene>
    <name evidence="1" type="ORF">D5086_008821</name>
</gene>
<accession>A0ACC4CGW9</accession>
<protein>
    <submittedName>
        <fullName evidence="1">Uncharacterized protein</fullName>
    </submittedName>
</protein>
<proteinExistence type="predicted"/>
<comment type="caution">
    <text evidence="1">The sequence shown here is derived from an EMBL/GenBank/DDBJ whole genome shotgun (WGS) entry which is preliminary data.</text>
</comment>
<organism evidence="1 2">
    <name type="scientific">Populus alba</name>
    <name type="common">White poplar</name>
    <dbReference type="NCBI Taxonomy" id="43335"/>
    <lineage>
        <taxon>Eukaryota</taxon>
        <taxon>Viridiplantae</taxon>
        <taxon>Streptophyta</taxon>
        <taxon>Embryophyta</taxon>
        <taxon>Tracheophyta</taxon>
        <taxon>Spermatophyta</taxon>
        <taxon>Magnoliopsida</taxon>
        <taxon>eudicotyledons</taxon>
        <taxon>Gunneridae</taxon>
        <taxon>Pentapetalae</taxon>
        <taxon>rosids</taxon>
        <taxon>fabids</taxon>
        <taxon>Malpighiales</taxon>
        <taxon>Salicaceae</taxon>
        <taxon>Saliceae</taxon>
        <taxon>Populus</taxon>
    </lineage>
</organism>
<dbReference type="EMBL" id="RCHU02000004">
    <property type="protein sequence ID" value="KAL3597184.1"/>
    <property type="molecule type" value="Genomic_DNA"/>
</dbReference>
<evidence type="ECO:0000313" key="1">
    <source>
        <dbReference type="EMBL" id="KAL3597184.1"/>
    </source>
</evidence>
<evidence type="ECO:0000313" key="2">
    <source>
        <dbReference type="Proteomes" id="UP000309997"/>
    </source>
</evidence>